<evidence type="ECO:0000259" key="2">
    <source>
        <dbReference type="SMART" id="SM00939"/>
    </source>
</evidence>
<dbReference type="PANTHER" id="PTHR43056:SF10">
    <property type="entry name" value="COCE_NOND FAMILY, PUTATIVE (AFU_ORTHOLOGUE AFUA_7G00600)-RELATED"/>
    <property type="match status" value="1"/>
</dbReference>
<dbReference type="PANTHER" id="PTHR43056">
    <property type="entry name" value="PEPTIDASE S9 PROLYL OLIGOPEPTIDASE"/>
    <property type="match status" value="1"/>
</dbReference>
<dbReference type="GO" id="GO:0008239">
    <property type="term" value="F:dipeptidyl-peptidase activity"/>
    <property type="evidence" value="ECO:0007669"/>
    <property type="project" value="InterPro"/>
</dbReference>
<dbReference type="OrthoDB" id="2578740at2759"/>
<dbReference type="SUPFAM" id="SSF49785">
    <property type="entry name" value="Galactose-binding domain-like"/>
    <property type="match status" value="1"/>
</dbReference>
<dbReference type="InterPro" id="IPR000383">
    <property type="entry name" value="Xaa-Pro-like_dom"/>
</dbReference>
<evidence type="ECO:0000313" key="3">
    <source>
        <dbReference type="EMBL" id="KAF2485561.1"/>
    </source>
</evidence>
<dbReference type="Pfam" id="PF08530">
    <property type="entry name" value="PepX_C"/>
    <property type="match status" value="1"/>
</dbReference>
<dbReference type="NCBIfam" id="TIGR00976">
    <property type="entry name" value="CocE_NonD"/>
    <property type="match status" value="2"/>
</dbReference>
<dbReference type="Pfam" id="PF02129">
    <property type="entry name" value="Peptidase_S15"/>
    <property type="match status" value="1"/>
</dbReference>
<dbReference type="Gene3D" id="1.10.3020.20">
    <property type="match status" value="1"/>
</dbReference>
<dbReference type="InterPro" id="IPR005674">
    <property type="entry name" value="CocE/Ser_esterase"/>
</dbReference>
<sequence length="554" mass="62055">MATTLDLARRFIANAWNPGVTVTDAPADITVDWDVPIKVRDGTTLRVNVFRPSSGKLVPVVMSAHPYAKDKIPLKTKTGRGLSPQYRLLSQPRPFHISQYTGWEAPDPAFWVPRGYAVVNADLRGGGTSEGVADLFSDEEAQDYFELIEWAGTQSWSSGKVGLDGVSYLAISQYKVAALRPPHLAAICPWEGFSDLYRDFARPGGIREDGFSILWSMGTSRGARVARPLLRSQMIDRPLRDEWYQSITPDLERIQVPLLVCGSFSDHLLHSRGSFEVFRRAGSAQKRLYTHRDGKWCAYYSEEACQERLRFFDHHLKGVENGWAEELPVRLAIMDIGAKPAAVTRESAWPPQDLTWRKLWLDAQSSTMRDEPSLDHGSVNFRSQFGSVAFNWTVPIDLDIIGPMSLSLSVQVDGATDINLFVDVAKVRNGVKTTFEGSYGFGGDMVSKGWQRAAHRELDLILSTPEQPVHRHERDELLSPGEIVPVMIALRPHATRFRKGDELRVEVQGRWPYARNPFTGPFPAGYESSPKGICHLHTGAQYESHLLVGVRPYV</sequence>
<accession>A0A6A6Q0K5</accession>
<dbReference type="InterPro" id="IPR013736">
    <property type="entry name" value="Xaa-Pro_dipept_C"/>
</dbReference>
<gene>
    <name evidence="3" type="ORF">BDY17DRAFT_308921</name>
</gene>
<dbReference type="SUPFAM" id="SSF53474">
    <property type="entry name" value="alpha/beta-Hydrolases"/>
    <property type="match status" value="1"/>
</dbReference>
<reference evidence="3" key="1">
    <citation type="journal article" date="2020" name="Stud. Mycol.">
        <title>101 Dothideomycetes genomes: a test case for predicting lifestyles and emergence of pathogens.</title>
        <authorList>
            <person name="Haridas S."/>
            <person name="Albert R."/>
            <person name="Binder M."/>
            <person name="Bloem J."/>
            <person name="Labutti K."/>
            <person name="Salamov A."/>
            <person name="Andreopoulos B."/>
            <person name="Baker S."/>
            <person name="Barry K."/>
            <person name="Bills G."/>
            <person name="Bluhm B."/>
            <person name="Cannon C."/>
            <person name="Castanera R."/>
            <person name="Culley D."/>
            <person name="Daum C."/>
            <person name="Ezra D."/>
            <person name="Gonzalez J."/>
            <person name="Henrissat B."/>
            <person name="Kuo A."/>
            <person name="Liang C."/>
            <person name="Lipzen A."/>
            <person name="Lutzoni F."/>
            <person name="Magnuson J."/>
            <person name="Mondo S."/>
            <person name="Nolan M."/>
            <person name="Ohm R."/>
            <person name="Pangilinan J."/>
            <person name="Park H.-J."/>
            <person name="Ramirez L."/>
            <person name="Alfaro M."/>
            <person name="Sun H."/>
            <person name="Tritt A."/>
            <person name="Yoshinaga Y."/>
            <person name="Zwiers L.-H."/>
            <person name="Turgeon B."/>
            <person name="Goodwin S."/>
            <person name="Spatafora J."/>
            <person name="Crous P."/>
            <person name="Grigoriev I."/>
        </authorList>
    </citation>
    <scope>NUCLEOTIDE SEQUENCE</scope>
    <source>
        <strain evidence="3">CBS 113389</strain>
    </source>
</reference>
<organism evidence="3 4">
    <name type="scientific">Neohortaea acidophila</name>
    <dbReference type="NCBI Taxonomy" id="245834"/>
    <lineage>
        <taxon>Eukaryota</taxon>
        <taxon>Fungi</taxon>
        <taxon>Dikarya</taxon>
        <taxon>Ascomycota</taxon>
        <taxon>Pezizomycotina</taxon>
        <taxon>Dothideomycetes</taxon>
        <taxon>Dothideomycetidae</taxon>
        <taxon>Mycosphaerellales</taxon>
        <taxon>Teratosphaeriaceae</taxon>
        <taxon>Neohortaea</taxon>
    </lineage>
</organism>
<dbReference type="AlphaFoldDB" id="A0A6A6Q0K5"/>
<dbReference type="SMART" id="SM00939">
    <property type="entry name" value="PepX_C"/>
    <property type="match status" value="1"/>
</dbReference>
<keyword evidence="4" id="KW-1185">Reference proteome</keyword>
<dbReference type="EMBL" id="MU001633">
    <property type="protein sequence ID" value="KAF2485561.1"/>
    <property type="molecule type" value="Genomic_DNA"/>
</dbReference>
<proteinExistence type="predicted"/>
<dbReference type="InterPro" id="IPR008979">
    <property type="entry name" value="Galactose-bd-like_sf"/>
</dbReference>
<dbReference type="GeneID" id="54476264"/>
<dbReference type="Gene3D" id="3.40.50.1820">
    <property type="entry name" value="alpha/beta hydrolase"/>
    <property type="match status" value="1"/>
</dbReference>
<evidence type="ECO:0000313" key="4">
    <source>
        <dbReference type="Proteomes" id="UP000799767"/>
    </source>
</evidence>
<keyword evidence="1" id="KW-0378">Hydrolase</keyword>
<name>A0A6A6Q0K5_9PEZI</name>
<dbReference type="Proteomes" id="UP000799767">
    <property type="component" value="Unassembled WGS sequence"/>
</dbReference>
<dbReference type="InterPro" id="IPR050585">
    <property type="entry name" value="Xaa-Pro_dipeptidyl-ppase/CocE"/>
</dbReference>
<protein>
    <submittedName>
        <fullName evidence="3">Acyl esterase</fullName>
    </submittedName>
</protein>
<dbReference type="RefSeq" id="XP_033592130.1">
    <property type="nucleotide sequence ID" value="XM_033735262.1"/>
</dbReference>
<dbReference type="InterPro" id="IPR029058">
    <property type="entry name" value="AB_hydrolase_fold"/>
</dbReference>
<evidence type="ECO:0000256" key="1">
    <source>
        <dbReference type="ARBA" id="ARBA00022801"/>
    </source>
</evidence>
<feature type="domain" description="Xaa-Pro dipeptidyl-peptidase C-terminal" evidence="2">
    <location>
        <begin position="309"/>
        <end position="547"/>
    </location>
</feature>
<dbReference type="Gene3D" id="2.60.120.260">
    <property type="entry name" value="Galactose-binding domain-like"/>
    <property type="match status" value="1"/>
</dbReference>